<proteinExistence type="predicted"/>
<keyword evidence="2" id="KW-1185">Reference proteome</keyword>
<sequence>MSTPLPLPSKAAIRALRGIALGTSCAIGAIVEDRRRRISTLKTAVENKQKLKLSRKYRHSSSEELSWQLDGPASLDHNLQWHERDEYELGKHRDAEAIDYTALDGTAIKDSETRSSYREPGNPNQTQIPQPVPPLASPSQRITCQPFPFPLPRQIDTPGVGQRINNTTASKAIQPHQPTPTTALQWSRDAVIHSVEDFLASENEEGLSRAVALFISSSPMIASSPPLDRWLELSVRLSKECQARGRWEYASQILSTIIAFGPLDEAQYFAYNPLPTIEFHLRRPDPEVPCCPDSVATAARLFLPGLEGKQQGLGAHMESVGRTLMLEALASQLFVLAQRIYWRTAGWAANPERFVRWAIHAYFQHNDHKTVVKIFLLHYSRMEYPKEHFDNTIDRVVDSVQAMKGLNADSILDAFARMECPGNGKLRTRWVMRLLQAHWARHEDLPKTNEIFNKVVSLGILDKVTHPQGIYRTLVQMAARAGDEKMAHSYADKVMRDYPDMKDDITLGLAVFKAKAGNWDCVLQTFKRVQPSELAEPTSYDDAFIPVLKVFADSHSAAETREFAMAFIQDMGIKFHPYMVTLVAKKYGEAHDMKGFISWLEFCSREGFALHAGFVNSVLKFCSTTGKFSFQELRAMFLGIEALHPNCSDEATHRILSQAAHRGGKAYSGVRPKVINVNRMAYTGRTTNHRDLYEAMNQQLVNHKPTSALMIYKRAVRYGMPFSSHCLQLAVTAALRSKISSSSAALSMIRDAHAEGHEVGYAVSSFIKWQINAFSGSPQDVIIHMRNLVRRFESSQIAIGPDVLTRMAAMCTRISQPDKAIALCRLARDRSSASHPCFSKENVKVLATAYSQLLDVIGMRSLLDSLSESEFSSDKTILSHLKSIRRRVTKTRRNHNRAAFLAAIEGGIQRITEARAKARSDGKLIGQETLRIVGDALADLQKSTPEPGTVTNKTKDMKKPPDAPVQMIAVA</sequence>
<dbReference type="Proteomes" id="UP001143856">
    <property type="component" value="Unassembled WGS sequence"/>
</dbReference>
<comment type="caution">
    <text evidence="1">The sequence shown here is derived from an EMBL/GenBank/DDBJ whole genome shotgun (WGS) entry which is preliminary data.</text>
</comment>
<dbReference type="EMBL" id="JAPDGR010000206">
    <property type="protein sequence ID" value="KAJ2993651.1"/>
    <property type="molecule type" value="Genomic_DNA"/>
</dbReference>
<evidence type="ECO:0000313" key="2">
    <source>
        <dbReference type="Proteomes" id="UP001143856"/>
    </source>
</evidence>
<name>A0ACC1PKH6_9PEZI</name>
<evidence type="ECO:0000313" key="1">
    <source>
        <dbReference type="EMBL" id="KAJ2993651.1"/>
    </source>
</evidence>
<gene>
    <name evidence="1" type="ORF">NUW58_g1781</name>
</gene>
<reference evidence="1" key="1">
    <citation type="submission" date="2022-10" db="EMBL/GenBank/DDBJ databases">
        <title>Genome Sequence of Xylaria curta.</title>
        <authorList>
            <person name="Buettner E."/>
        </authorList>
    </citation>
    <scope>NUCLEOTIDE SEQUENCE</scope>
    <source>
        <strain evidence="1">Babe10</strain>
    </source>
</reference>
<protein>
    <submittedName>
        <fullName evidence="1">Uncharacterized protein</fullName>
    </submittedName>
</protein>
<accession>A0ACC1PKH6</accession>
<organism evidence="1 2">
    <name type="scientific">Xylaria curta</name>
    <dbReference type="NCBI Taxonomy" id="42375"/>
    <lineage>
        <taxon>Eukaryota</taxon>
        <taxon>Fungi</taxon>
        <taxon>Dikarya</taxon>
        <taxon>Ascomycota</taxon>
        <taxon>Pezizomycotina</taxon>
        <taxon>Sordariomycetes</taxon>
        <taxon>Xylariomycetidae</taxon>
        <taxon>Xylariales</taxon>
        <taxon>Xylariaceae</taxon>
        <taxon>Xylaria</taxon>
    </lineage>
</organism>